<feature type="transmembrane region" description="Helical" evidence="1">
    <location>
        <begin position="12"/>
        <end position="35"/>
    </location>
</feature>
<keyword evidence="1" id="KW-0472">Membrane</keyword>
<proteinExistence type="predicted"/>
<name>A0A6J6FBK4_9ZZZZ</name>
<dbReference type="InterPro" id="IPR019545">
    <property type="entry name" value="DM13_domain"/>
</dbReference>
<evidence type="ECO:0000259" key="2">
    <source>
        <dbReference type="PROSITE" id="PS51549"/>
    </source>
</evidence>
<protein>
    <submittedName>
        <fullName evidence="3">Unannotated protein</fullName>
    </submittedName>
</protein>
<gene>
    <name evidence="3" type="ORF">UFOPK1493_03416</name>
</gene>
<dbReference type="AlphaFoldDB" id="A0A6J6FBK4"/>
<dbReference type="Pfam" id="PF10517">
    <property type="entry name" value="DM13"/>
    <property type="match status" value="1"/>
</dbReference>
<evidence type="ECO:0000256" key="1">
    <source>
        <dbReference type="SAM" id="Phobius"/>
    </source>
</evidence>
<dbReference type="PROSITE" id="PS51549">
    <property type="entry name" value="DM13"/>
    <property type="match status" value="1"/>
</dbReference>
<accession>A0A6J6FBK4</accession>
<keyword evidence="1" id="KW-1133">Transmembrane helix</keyword>
<evidence type="ECO:0000313" key="3">
    <source>
        <dbReference type="EMBL" id="CAB4585980.1"/>
    </source>
</evidence>
<reference evidence="3" key="1">
    <citation type="submission" date="2020-05" db="EMBL/GenBank/DDBJ databases">
        <authorList>
            <person name="Chiriac C."/>
            <person name="Salcher M."/>
            <person name="Ghai R."/>
            <person name="Kavagutti S V."/>
        </authorList>
    </citation>
    <scope>NUCLEOTIDE SEQUENCE</scope>
</reference>
<sequence length="163" mass="17129">MPSWIKNPKIVVPGVLGVAALLWLAFGFFGVHLLFTEDRAAEAPPVFDAGTSADGVVTEFSGSFVGLDHPTSGQAIVLGNGTGQRFLRLEAFETDNGPDLDVYLVNSAAGGVEDAIVLGDLKGNIGDQNYEIPEGVDLSVYDTVVVWCVRFSSPFGEATLAPA</sequence>
<keyword evidence="1" id="KW-0812">Transmembrane</keyword>
<dbReference type="EMBL" id="CAEZSR010000189">
    <property type="protein sequence ID" value="CAB4585980.1"/>
    <property type="molecule type" value="Genomic_DNA"/>
</dbReference>
<feature type="domain" description="DM13" evidence="2">
    <location>
        <begin position="58"/>
        <end position="161"/>
    </location>
</feature>
<organism evidence="3">
    <name type="scientific">freshwater metagenome</name>
    <dbReference type="NCBI Taxonomy" id="449393"/>
    <lineage>
        <taxon>unclassified sequences</taxon>
        <taxon>metagenomes</taxon>
        <taxon>ecological metagenomes</taxon>
    </lineage>
</organism>